<keyword evidence="1" id="KW-0472">Membrane</keyword>
<keyword evidence="3" id="KW-1185">Reference proteome</keyword>
<dbReference type="EnsemblMetazoa" id="XM_020006556.1">
    <property type="protein sequence ID" value="XP_019862115.1"/>
    <property type="gene ID" value="LOC109590660"/>
</dbReference>
<accession>A0A1X7SZ73</accession>
<name>A0A1X7SZ73_AMPQE</name>
<feature type="transmembrane region" description="Helical" evidence="1">
    <location>
        <begin position="54"/>
        <end position="83"/>
    </location>
</feature>
<evidence type="ECO:0000256" key="1">
    <source>
        <dbReference type="SAM" id="Phobius"/>
    </source>
</evidence>
<organism evidence="2">
    <name type="scientific">Amphimedon queenslandica</name>
    <name type="common">Sponge</name>
    <dbReference type="NCBI Taxonomy" id="400682"/>
    <lineage>
        <taxon>Eukaryota</taxon>
        <taxon>Metazoa</taxon>
        <taxon>Porifera</taxon>
        <taxon>Demospongiae</taxon>
        <taxon>Heteroscleromorpha</taxon>
        <taxon>Haplosclerida</taxon>
        <taxon>Niphatidae</taxon>
        <taxon>Amphimedon</taxon>
    </lineage>
</organism>
<gene>
    <name evidence="2" type="primary">109590660</name>
</gene>
<evidence type="ECO:0000313" key="3">
    <source>
        <dbReference type="Proteomes" id="UP000007879"/>
    </source>
</evidence>
<reference evidence="2" key="2">
    <citation type="submission" date="2017-05" db="UniProtKB">
        <authorList>
            <consortium name="EnsemblMetazoa"/>
        </authorList>
    </citation>
    <scope>IDENTIFICATION</scope>
</reference>
<proteinExistence type="predicted"/>
<keyword evidence="1" id="KW-0812">Transmembrane</keyword>
<dbReference type="Proteomes" id="UP000007879">
    <property type="component" value="Unassembled WGS sequence"/>
</dbReference>
<evidence type="ECO:0000313" key="2">
    <source>
        <dbReference type="EnsemblMetazoa" id="Aqu2.1.07486_001"/>
    </source>
</evidence>
<dbReference type="AlphaFoldDB" id="A0A1X7SZ73"/>
<sequence length="177" mass="20133">MIYAAMDGSRTASDLVSILLYSFENNKLLWINNMTALSIASPSDDDDDEQSINMALLIGLFVAGFVASFVIVLPINAMVCFWAKKHYKSSSHNDSNIEGNTVRYDNNKEFPQVILKSKPQPKLSTVVMSKPQSHAPSVLIKQRQQKSYEEENHDYVGEQLDYEEFDVEQQEIYEEVN</sequence>
<reference evidence="3" key="1">
    <citation type="journal article" date="2010" name="Nature">
        <title>The Amphimedon queenslandica genome and the evolution of animal complexity.</title>
        <authorList>
            <person name="Srivastava M."/>
            <person name="Simakov O."/>
            <person name="Chapman J."/>
            <person name="Fahey B."/>
            <person name="Gauthier M.E."/>
            <person name="Mitros T."/>
            <person name="Richards G.S."/>
            <person name="Conaco C."/>
            <person name="Dacre M."/>
            <person name="Hellsten U."/>
            <person name="Larroux C."/>
            <person name="Putnam N.H."/>
            <person name="Stanke M."/>
            <person name="Adamska M."/>
            <person name="Darling A."/>
            <person name="Degnan S.M."/>
            <person name="Oakley T.H."/>
            <person name="Plachetzki D.C."/>
            <person name="Zhai Y."/>
            <person name="Adamski M."/>
            <person name="Calcino A."/>
            <person name="Cummins S.F."/>
            <person name="Goodstein D.M."/>
            <person name="Harris C."/>
            <person name="Jackson D.J."/>
            <person name="Leys S.P."/>
            <person name="Shu S."/>
            <person name="Woodcroft B.J."/>
            <person name="Vervoort M."/>
            <person name="Kosik K.S."/>
            <person name="Manning G."/>
            <person name="Degnan B.M."/>
            <person name="Rokhsar D.S."/>
        </authorList>
    </citation>
    <scope>NUCLEOTIDE SEQUENCE [LARGE SCALE GENOMIC DNA]</scope>
</reference>
<dbReference type="InParanoid" id="A0A1X7SZ73"/>
<keyword evidence="1" id="KW-1133">Transmembrane helix</keyword>
<dbReference type="KEGG" id="aqu:109590660"/>
<protein>
    <submittedName>
        <fullName evidence="2">Uncharacterized protein</fullName>
    </submittedName>
</protein>
<dbReference type="EnsemblMetazoa" id="Aqu2.1.07486_001">
    <property type="protein sequence ID" value="Aqu2.1.07486_001"/>
    <property type="gene ID" value="Aqu2.1.07486"/>
</dbReference>